<accession>A0A2B7XRU4</accession>
<organism evidence="1 2">
    <name type="scientific">Helicocarpus griseus UAMH5409</name>
    <dbReference type="NCBI Taxonomy" id="1447875"/>
    <lineage>
        <taxon>Eukaryota</taxon>
        <taxon>Fungi</taxon>
        <taxon>Dikarya</taxon>
        <taxon>Ascomycota</taxon>
        <taxon>Pezizomycotina</taxon>
        <taxon>Eurotiomycetes</taxon>
        <taxon>Eurotiomycetidae</taxon>
        <taxon>Onygenales</taxon>
        <taxon>Ajellomycetaceae</taxon>
        <taxon>Helicocarpus</taxon>
    </lineage>
</organism>
<dbReference type="Proteomes" id="UP000223968">
    <property type="component" value="Unassembled WGS sequence"/>
</dbReference>
<keyword evidence="2" id="KW-1185">Reference proteome</keyword>
<evidence type="ECO:0000313" key="2">
    <source>
        <dbReference type="Proteomes" id="UP000223968"/>
    </source>
</evidence>
<comment type="caution">
    <text evidence="1">The sequence shown here is derived from an EMBL/GenBank/DDBJ whole genome shotgun (WGS) entry which is preliminary data.</text>
</comment>
<protein>
    <submittedName>
        <fullName evidence="1">Uncharacterized protein</fullName>
    </submittedName>
</protein>
<name>A0A2B7XRU4_9EURO</name>
<gene>
    <name evidence="1" type="ORF">AJ79_04856</name>
</gene>
<proteinExistence type="predicted"/>
<dbReference type="AlphaFoldDB" id="A0A2B7XRU4"/>
<evidence type="ECO:0000313" key="1">
    <source>
        <dbReference type="EMBL" id="PGH11481.1"/>
    </source>
</evidence>
<dbReference type="EMBL" id="PDNB01000072">
    <property type="protein sequence ID" value="PGH11481.1"/>
    <property type="molecule type" value="Genomic_DNA"/>
</dbReference>
<reference evidence="1 2" key="1">
    <citation type="submission" date="2017-10" db="EMBL/GenBank/DDBJ databases">
        <title>Comparative genomics in systemic dimorphic fungi from Ajellomycetaceae.</title>
        <authorList>
            <person name="Munoz J.F."/>
            <person name="Mcewen J.G."/>
            <person name="Clay O.K."/>
            <person name="Cuomo C.A."/>
        </authorList>
    </citation>
    <scope>NUCLEOTIDE SEQUENCE [LARGE SCALE GENOMIC DNA]</scope>
    <source>
        <strain evidence="1 2">UAMH5409</strain>
    </source>
</reference>
<sequence>MKLAFRPGVPIRQGVRDVERYGLEHRFHVRYVYDMFSKRKPHQILLMISDHPVEENSLLRSEVPAMTTFMKWKMQSMRREQSLVYPVMVISIMNLLKLRILQGHFDGTLNICRSKVYDFAVDDHEDMMKLVICWLRSMAHGDTTLSMDMPIFRDESHDEDADGNS</sequence>
<dbReference type="OrthoDB" id="4188691at2759"/>